<dbReference type="GO" id="GO:0006508">
    <property type="term" value="P:proteolysis"/>
    <property type="evidence" value="ECO:0007669"/>
    <property type="project" value="UniProtKB-KW"/>
</dbReference>
<dbReference type="InterPro" id="IPR036034">
    <property type="entry name" value="PDZ_sf"/>
</dbReference>
<gene>
    <name evidence="5" type="ORF">A3K06_00370</name>
</gene>
<dbReference type="EMBL" id="MFEG01000026">
    <property type="protein sequence ID" value="OGE75718.1"/>
    <property type="molecule type" value="Genomic_DNA"/>
</dbReference>
<evidence type="ECO:0000259" key="4">
    <source>
        <dbReference type="PROSITE" id="PS50106"/>
    </source>
</evidence>
<dbReference type="SMART" id="SM00228">
    <property type="entry name" value="PDZ"/>
    <property type="match status" value="1"/>
</dbReference>
<dbReference type="Pfam" id="PF13365">
    <property type="entry name" value="Trypsin_2"/>
    <property type="match status" value="1"/>
</dbReference>
<dbReference type="Pfam" id="PF13180">
    <property type="entry name" value="PDZ_2"/>
    <property type="match status" value="1"/>
</dbReference>
<evidence type="ECO:0000313" key="5">
    <source>
        <dbReference type="EMBL" id="OGE75718.1"/>
    </source>
</evidence>
<dbReference type="Gene3D" id="2.40.10.10">
    <property type="entry name" value="Trypsin-like serine proteases"/>
    <property type="match status" value="1"/>
</dbReference>
<dbReference type="InterPro" id="IPR001940">
    <property type="entry name" value="Peptidase_S1C"/>
</dbReference>
<dbReference type="PANTHER" id="PTHR43343:SF3">
    <property type="entry name" value="PROTEASE DO-LIKE 8, CHLOROPLASTIC"/>
    <property type="match status" value="1"/>
</dbReference>
<dbReference type="Proteomes" id="UP000176547">
    <property type="component" value="Unassembled WGS sequence"/>
</dbReference>
<name>A0A1F5NDQ0_9BACT</name>
<accession>A0A1F5NDQ0</accession>
<organism evidence="5 6">
    <name type="scientific">Candidatus Doudnabacteria bacterium RIFCSPHIGHO2_01_52_17</name>
    <dbReference type="NCBI Taxonomy" id="1817820"/>
    <lineage>
        <taxon>Bacteria</taxon>
        <taxon>Candidatus Doudnaibacteriota</taxon>
    </lineage>
</organism>
<evidence type="ECO:0000256" key="1">
    <source>
        <dbReference type="ARBA" id="ARBA00010541"/>
    </source>
</evidence>
<dbReference type="CDD" id="cd06779">
    <property type="entry name" value="cpPDZ_Deg_HtrA-like"/>
    <property type="match status" value="1"/>
</dbReference>
<dbReference type="SUPFAM" id="SSF50494">
    <property type="entry name" value="Trypsin-like serine proteases"/>
    <property type="match status" value="1"/>
</dbReference>
<keyword evidence="3" id="KW-0378">Hydrolase</keyword>
<protein>
    <recommendedName>
        <fullName evidence="4">PDZ domain-containing protein</fullName>
    </recommendedName>
</protein>
<evidence type="ECO:0000256" key="2">
    <source>
        <dbReference type="ARBA" id="ARBA00022670"/>
    </source>
</evidence>
<sequence>MGDSDILKLGQRVIAIGNALGEFQNTVTTGVVSGIGRNITASGGAQTEKLTEVIQTDAAINPGNSGGPLINLSGEVVGVNTAVSESAQLIGFAIPINQVKKVVDDVQEFGKVRRPFLGVRYSIITPSFALLNQLTVDYGILLTGGDSSEPAVVPGSPAAAASLKDGDIVLEIDGAKITSEQPLVDILRKYDPGDRVILKILSGGTESTVSVTLGEAQ</sequence>
<dbReference type="Gene3D" id="2.30.42.10">
    <property type="match status" value="1"/>
</dbReference>
<comment type="caution">
    <text evidence="5">The sequence shown here is derived from an EMBL/GenBank/DDBJ whole genome shotgun (WGS) entry which is preliminary data.</text>
</comment>
<dbReference type="InterPro" id="IPR009003">
    <property type="entry name" value="Peptidase_S1_PA"/>
</dbReference>
<evidence type="ECO:0000256" key="3">
    <source>
        <dbReference type="ARBA" id="ARBA00022801"/>
    </source>
</evidence>
<dbReference type="InterPro" id="IPR051201">
    <property type="entry name" value="Chloro_Bact_Ser_Proteases"/>
</dbReference>
<dbReference type="PROSITE" id="PS50106">
    <property type="entry name" value="PDZ"/>
    <property type="match status" value="1"/>
</dbReference>
<dbReference type="GO" id="GO:0004252">
    <property type="term" value="F:serine-type endopeptidase activity"/>
    <property type="evidence" value="ECO:0007669"/>
    <property type="project" value="InterPro"/>
</dbReference>
<dbReference type="SUPFAM" id="SSF50156">
    <property type="entry name" value="PDZ domain-like"/>
    <property type="match status" value="1"/>
</dbReference>
<dbReference type="AlphaFoldDB" id="A0A1F5NDQ0"/>
<feature type="domain" description="PDZ" evidence="4">
    <location>
        <begin position="138"/>
        <end position="189"/>
    </location>
</feature>
<dbReference type="InterPro" id="IPR001478">
    <property type="entry name" value="PDZ"/>
</dbReference>
<proteinExistence type="inferred from homology"/>
<keyword evidence="2" id="KW-0645">Protease</keyword>
<evidence type="ECO:0000313" key="6">
    <source>
        <dbReference type="Proteomes" id="UP000176547"/>
    </source>
</evidence>
<dbReference type="PANTHER" id="PTHR43343">
    <property type="entry name" value="PEPTIDASE S12"/>
    <property type="match status" value="1"/>
</dbReference>
<dbReference type="PRINTS" id="PR00834">
    <property type="entry name" value="PROTEASES2C"/>
</dbReference>
<comment type="similarity">
    <text evidence="1">Belongs to the peptidase S1C family.</text>
</comment>
<reference evidence="5 6" key="1">
    <citation type="journal article" date="2016" name="Nat. Commun.">
        <title>Thousands of microbial genomes shed light on interconnected biogeochemical processes in an aquifer system.</title>
        <authorList>
            <person name="Anantharaman K."/>
            <person name="Brown C.T."/>
            <person name="Hug L.A."/>
            <person name="Sharon I."/>
            <person name="Castelle C.J."/>
            <person name="Probst A.J."/>
            <person name="Thomas B.C."/>
            <person name="Singh A."/>
            <person name="Wilkins M.J."/>
            <person name="Karaoz U."/>
            <person name="Brodie E.L."/>
            <person name="Williams K.H."/>
            <person name="Hubbard S.S."/>
            <person name="Banfield J.F."/>
        </authorList>
    </citation>
    <scope>NUCLEOTIDE SEQUENCE [LARGE SCALE GENOMIC DNA]</scope>
</reference>
<dbReference type="InterPro" id="IPR043504">
    <property type="entry name" value="Peptidase_S1_PA_chymotrypsin"/>
</dbReference>